<accession>A0A2N9LG06</accession>
<gene>
    <name evidence="2" type="ORF">SBA5_330020</name>
</gene>
<feature type="region of interest" description="Disordered" evidence="1">
    <location>
        <begin position="156"/>
        <end position="175"/>
    </location>
</feature>
<dbReference type="AlphaFoldDB" id="A0A2N9LG06"/>
<dbReference type="EMBL" id="OKRB01000090">
    <property type="protein sequence ID" value="SPE21965.1"/>
    <property type="molecule type" value="Genomic_DNA"/>
</dbReference>
<reference evidence="3" key="1">
    <citation type="submission" date="2018-02" db="EMBL/GenBank/DDBJ databases">
        <authorList>
            <person name="Hausmann B."/>
        </authorList>
    </citation>
    <scope>NUCLEOTIDE SEQUENCE [LARGE SCALE GENOMIC DNA]</scope>
    <source>
        <strain evidence="3">Peat soil MAG SbA5</strain>
    </source>
</reference>
<sequence>MIRQAISCDICGTEKRQTNHWFVAYEQAGELRIGGWTSRHRLRADAKHLCGQTCLHKLVDEFMAKCMDMRAHRAAEPVEAESSLVCDTSLTSATAYVEPDPPRKQGLQKAALTSSDRDADLRARTGEPESSARLLTPPMPVSTRPAFPPQPDIVIMPLRPQPEEIPPGPVEPRYSSRNWHAEAWERERERELRAVENRPDIAARRRSRA</sequence>
<organism evidence="2 3">
    <name type="scientific">Candidatus Sulfuritelmatomonas gaucii</name>
    <dbReference type="NCBI Taxonomy" id="2043161"/>
    <lineage>
        <taxon>Bacteria</taxon>
        <taxon>Pseudomonadati</taxon>
        <taxon>Acidobacteriota</taxon>
        <taxon>Terriglobia</taxon>
        <taxon>Terriglobales</taxon>
        <taxon>Acidobacteriaceae</taxon>
        <taxon>Candidatus Sulfuritelmatomonas</taxon>
    </lineage>
</organism>
<evidence type="ECO:0000313" key="2">
    <source>
        <dbReference type="EMBL" id="SPE21965.1"/>
    </source>
</evidence>
<feature type="compositionally biased region" description="Basic and acidic residues" evidence="1">
    <location>
        <begin position="115"/>
        <end position="127"/>
    </location>
</feature>
<feature type="region of interest" description="Disordered" evidence="1">
    <location>
        <begin position="95"/>
        <end position="142"/>
    </location>
</feature>
<feature type="compositionally biased region" description="Pro residues" evidence="1">
    <location>
        <begin position="159"/>
        <end position="170"/>
    </location>
</feature>
<proteinExistence type="predicted"/>
<dbReference type="Proteomes" id="UP000239735">
    <property type="component" value="Unassembled WGS sequence"/>
</dbReference>
<evidence type="ECO:0000313" key="3">
    <source>
        <dbReference type="Proteomes" id="UP000239735"/>
    </source>
</evidence>
<name>A0A2N9LG06_9BACT</name>
<evidence type="ECO:0000256" key="1">
    <source>
        <dbReference type="SAM" id="MobiDB-lite"/>
    </source>
</evidence>
<protein>
    <submittedName>
        <fullName evidence="2">Uncharacterized protein</fullName>
    </submittedName>
</protein>